<dbReference type="InterPro" id="IPR030678">
    <property type="entry name" value="Peptide/Ni-bd"/>
</dbReference>
<dbReference type="InterPro" id="IPR000914">
    <property type="entry name" value="SBP_5_dom"/>
</dbReference>
<dbReference type="SUPFAM" id="SSF53850">
    <property type="entry name" value="Periplasmic binding protein-like II"/>
    <property type="match status" value="1"/>
</dbReference>
<dbReference type="GO" id="GO:1904680">
    <property type="term" value="F:peptide transmembrane transporter activity"/>
    <property type="evidence" value="ECO:0007669"/>
    <property type="project" value="TreeGrafter"/>
</dbReference>
<proteinExistence type="inferred from homology"/>
<evidence type="ECO:0000256" key="2">
    <source>
        <dbReference type="ARBA" id="ARBA00022729"/>
    </source>
</evidence>
<dbReference type="EMBL" id="WNDQ01000018">
    <property type="protein sequence ID" value="KAF1021722.1"/>
    <property type="molecule type" value="Genomic_DNA"/>
</dbReference>
<feature type="chain" id="PRO_5031204590" evidence="3">
    <location>
        <begin position="31"/>
        <end position="550"/>
    </location>
</feature>
<evidence type="ECO:0000256" key="1">
    <source>
        <dbReference type="ARBA" id="ARBA00005695"/>
    </source>
</evidence>
<dbReference type="GO" id="GO:0015833">
    <property type="term" value="P:peptide transport"/>
    <property type="evidence" value="ECO:0007669"/>
    <property type="project" value="TreeGrafter"/>
</dbReference>
<dbReference type="PROSITE" id="PS01040">
    <property type="entry name" value="SBP_BACTERIAL_5"/>
    <property type="match status" value="1"/>
</dbReference>
<evidence type="ECO:0000259" key="4">
    <source>
        <dbReference type="Pfam" id="PF00496"/>
    </source>
</evidence>
<dbReference type="Proteomes" id="UP000461670">
    <property type="component" value="Unassembled WGS sequence"/>
</dbReference>
<dbReference type="GO" id="GO:0030288">
    <property type="term" value="C:outer membrane-bounded periplasmic space"/>
    <property type="evidence" value="ECO:0007669"/>
    <property type="project" value="UniProtKB-ARBA"/>
</dbReference>
<dbReference type="Pfam" id="PF00496">
    <property type="entry name" value="SBP_bac_5"/>
    <property type="match status" value="1"/>
</dbReference>
<reference evidence="6" key="1">
    <citation type="journal article" date="2020" name="MBio">
        <title>Horizontal gene transfer to a defensive symbiont with a reduced genome amongst a multipartite beetle microbiome.</title>
        <authorList>
            <person name="Waterworth S.C."/>
            <person name="Florez L.V."/>
            <person name="Rees E.R."/>
            <person name="Hertweck C."/>
            <person name="Kaltenpoth M."/>
            <person name="Kwan J.C."/>
        </authorList>
    </citation>
    <scope>NUCLEOTIDE SEQUENCE [LARGE SCALE GENOMIC DNA]</scope>
</reference>
<dbReference type="PANTHER" id="PTHR30290">
    <property type="entry name" value="PERIPLASMIC BINDING COMPONENT OF ABC TRANSPORTER"/>
    <property type="match status" value="1"/>
</dbReference>
<dbReference type="Gene3D" id="3.40.190.10">
    <property type="entry name" value="Periplasmic binding protein-like II"/>
    <property type="match status" value="1"/>
</dbReference>
<dbReference type="PIRSF" id="PIRSF002741">
    <property type="entry name" value="MppA"/>
    <property type="match status" value="1"/>
</dbReference>
<comment type="caution">
    <text evidence="5">The sequence shown here is derived from an EMBL/GenBank/DDBJ whole genome shotgun (WGS) entry which is preliminary data.</text>
</comment>
<evidence type="ECO:0000256" key="3">
    <source>
        <dbReference type="SAM" id="SignalP"/>
    </source>
</evidence>
<gene>
    <name evidence="5" type="primary">dppA_6</name>
    <name evidence="5" type="ORF">GAK30_01622</name>
</gene>
<keyword evidence="2 3" id="KW-0732">Signal</keyword>
<comment type="similarity">
    <text evidence="1">Belongs to the bacterial solute-binding protein 5 family.</text>
</comment>
<feature type="signal peptide" evidence="3">
    <location>
        <begin position="1"/>
        <end position="30"/>
    </location>
</feature>
<dbReference type="PROSITE" id="PS51257">
    <property type="entry name" value="PROKAR_LIPOPROTEIN"/>
    <property type="match status" value="1"/>
</dbReference>
<accession>A0A7V8FPI4</accession>
<feature type="domain" description="Solute-binding protein family 5" evidence="4">
    <location>
        <begin position="82"/>
        <end position="433"/>
    </location>
</feature>
<dbReference type="Gene3D" id="3.10.105.10">
    <property type="entry name" value="Dipeptide-binding Protein, Domain 3"/>
    <property type="match status" value="1"/>
</dbReference>
<sequence length="550" mass="60838">MDSNRLSRSIANGFLHAWIVLFAACGAAGAAVPQTPVRGGTLVAVVQPEPGVLTSAINVGQPVATVSNKIFDGLLRLGDGFKLEPELAQSWTVSPDGKSITFNLRRGVKWHDGQPFTSADVRYSIESVWRVQHPRLRAALANVRSVETPDPATVILRLDRPSPVILLALNRGEAQVLPRHLYEGTDLLRNPHNVRPIGTGPFRFKEWVRGERIVLERNPDYWEAGKPYLDGVVFRVIPDAATRAAALERGDVLYGNASPIGPVDLARFEKLPGIHVETRGYEYWGTSLMLEFNLRNPQLQDVRVRRAIAYAIDRPALVRVVYRGFGKASISPIPSTLGQFHTSDVERYEPDLQAAARLLDEAGLKPGADGVRLKLRIDWLPFGDTVLRTAEYLRQSLKRVGIDLEIRNQDLARFYQRVYTERDFDLSIVSMSSLGDPQIGVERLYWSKTILPGVPFSNGSGYSSPAMDGLIQAAHEEADPARRAEYYRKFQRLALTDLPALPLLEIRFSTVYADRVHGLSLAPDGGVESFKNVWLGAAAGQVSSQQAALP</sequence>
<evidence type="ECO:0000313" key="6">
    <source>
        <dbReference type="Proteomes" id="UP000461670"/>
    </source>
</evidence>
<evidence type="ECO:0000313" key="5">
    <source>
        <dbReference type="EMBL" id="KAF1021722.1"/>
    </source>
</evidence>
<organism evidence="5 6">
    <name type="scientific">Paracidovorax wautersii</name>
    <dbReference type="NCBI Taxonomy" id="1177982"/>
    <lineage>
        <taxon>Bacteria</taxon>
        <taxon>Pseudomonadati</taxon>
        <taxon>Pseudomonadota</taxon>
        <taxon>Betaproteobacteria</taxon>
        <taxon>Burkholderiales</taxon>
        <taxon>Comamonadaceae</taxon>
        <taxon>Paracidovorax</taxon>
    </lineage>
</organism>
<dbReference type="InterPro" id="IPR039424">
    <property type="entry name" value="SBP_5"/>
</dbReference>
<dbReference type="GO" id="GO:0043190">
    <property type="term" value="C:ATP-binding cassette (ABC) transporter complex"/>
    <property type="evidence" value="ECO:0007669"/>
    <property type="project" value="InterPro"/>
</dbReference>
<protein>
    <submittedName>
        <fullName evidence="5">Periplasmic dipeptide transport protein</fullName>
    </submittedName>
</protein>
<dbReference type="PANTHER" id="PTHR30290:SF38">
    <property type="entry name" value="D,D-DIPEPTIDE-BINDING PERIPLASMIC PROTEIN DDPA-RELATED"/>
    <property type="match status" value="1"/>
</dbReference>
<dbReference type="InterPro" id="IPR023765">
    <property type="entry name" value="SBP_5_CS"/>
</dbReference>
<dbReference type="AlphaFoldDB" id="A0A7V8FPI4"/>
<dbReference type="CDD" id="cd08517">
    <property type="entry name" value="PBP2_NikA_DppA_OppA_like_13"/>
    <property type="match status" value="1"/>
</dbReference>
<name>A0A7V8FPI4_9BURK</name>